<organism evidence="1 2">
    <name type="scientific">Polyangium fumosum</name>
    <dbReference type="NCBI Taxonomy" id="889272"/>
    <lineage>
        <taxon>Bacteria</taxon>
        <taxon>Pseudomonadati</taxon>
        <taxon>Myxococcota</taxon>
        <taxon>Polyangia</taxon>
        <taxon>Polyangiales</taxon>
        <taxon>Polyangiaceae</taxon>
        <taxon>Polyangium</taxon>
    </lineage>
</organism>
<sequence>MSSVVNSERIPNNVDLASDKKLQRALEAWQPRFIDWWKEMGPEGFQEDQIYLRTAVSVDHEGWAHFDYVKMPDYRWGIFLTDPVADRKIGFGDHMGEPVWQSVPGEFRNVLRRLVVTQGDTEPASVEQQRLLGQSCPSLYDLRNLFQVNVEEGRHLWAMVYLLHSYFGRDGREEAEALLERRSGNPDKPRILGAFNEPCQNWLSFFMFTYFTDRDGKYQLLALAESGFDPLARTTRFMLTEEAHHMFVGETGILRIVQRTAELMKKNKNEDARAEGGIDLPTMQKYLNFWYSVSLDLFGGEISSNAANFFASSLKGRAKEESYEDHRAVDGIYAMDVPVSAGPGVVSGFRREEVPLRNAMNEVLRDEYIEDAQRGVDKWNRALAEAGIAYKLKLPSRRFHRRTGIYGGLCFDVEGNAITKEEWERRRDEWMPSEADEAYVKSLMTAPIYDAKLMANWIAPPKHGIKGRPVDFEYVKRTA</sequence>
<gene>
    <name evidence="1" type="primary">boxB</name>
    <name evidence="1" type="ORF">E8A74_13085</name>
</gene>
<dbReference type="InterPro" id="IPR017635">
    <property type="entry name" value="Benzoyl_CoA_Oase_BoxB"/>
</dbReference>
<dbReference type="EMBL" id="SSMQ01000011">
    <property type="protein sequence ID" value="TKD09205.1"/>
    <property type="molecule type" value="Genomic_DNA"/>
</dbReference>
<dbReference type="PANTHER" id="PTHR30458">
    <property type="entry name" value="PHENYLACETIC ACID DEGRADATION PROTEIN PAA"/>
    <property type="match status" value="1"/>
</dbReference>
<dbReference type="OrthoDB" id="235973at2"/>
<dbReference type="GO" id="GO:0005829">
    <property type="term" value="C:cytosol"/>
    <property type="evidence" value="ECO:0007669"/>
    <property type="project" value="TreeGrafter"/>
</dbReference>
<dbReference type="InterPro" id="IPR052703">
    <property type="entry name" value="Aromatic_CoA_ox/epox"/>
</dbReference>
<dbReference type="Proteomes" id="UP000309215">
    <property type="component" value="Unassembled WGS sequence"/>
</dbReference>
<keyword evidence="1" id="KW-0560">Oxidoreductase</keyword>
<dbReference type="EC" id="1.14.13.208" evidence="1"/>
<name>A0A4U1JDY6_9BACT</name>
<dbReference type="RefSeq" id="WP_136929315.1">
    <property type="nucleotide sequence ID" value="NZ_SSMQ01000011.1"/>
</dbReference>
<dbReference type="SUPFAM" id="SSF47240">
    <property type="entry name" value="Ferritin-like"/>
    <property type="match status" value="1"/>
</dbReference>
<reference evidence="1 2" key="1">
    <citation type="submission" date="2019-04" db="EMBL/GenBank/DDBJ databases">
        <authorList>
            <person name="Li Y."/>
            <person name="Wang J."/>
        </authorList>
    </citation>
    <scope>NUCLEOTIDE SEQUENCE [LARGE SCALE GENOMIC DNA]</scope>
    <source>
        <strain evidence="1 2">DSM 14668</strain>
    </source>
</reference>
<dbReference type="InterPro" id="IPR012348">
    <property type="entry name" value="RNR-like"/>
</dbReference>
<dbReference type="Gene3D" id="1.10.620.20">
    <property type="entry name" value="Ribonucleotide Reductase, subunit A"/>
    <property type="match status" value="1"/>
</dbReference>
<dbReference type="NCBIfam" id="TIGR03225">
    <property type="entry name" value="benzo_boxB"/>
    <property type="match status" value="1"/>
</dbReference>
<accession>A0A4U1JDY6</accession>
<comment type="caution">
    <text evidence="1">The sequence shown here is derived from an EMBL/GenBank/DDBJ whole genome shotgun (WGS) entry which is preliminary data.</text>
</comment>
<dbReference type="GO" id="GO:0010124">
    <property type="term" value="P:phenylacetate catabolic process"/>
    <property type="evidence" value="ECO:0007669"/>
    <property type="project" value="TreeGrafter"/>
</dbReference>
<protein>
    <submittedName>
        <fullName evidence="1">Benzoyl-CoA 2,3-epoxidase subunit BoxB</fullName>
        <ecNumber evidence="1">1.14.13.208</ecNumber>
    </submittedName>
</protein>
<dbReference type="AlphaFoldDB" id="A0A4U1JDY6"/>
<dbReference type="PANTHER" id="PTHR30458:SF0">
    <property type="entry name" value="1,2-PHENYLACETYL-COA EPOXIDASE, SUBUNIT C"/>
    <property type="match status" value="1"/>
</dbReference>
<evidence type="ECO:0000313" key="1">
    <source>
        <dbReference type="EMBL" id="TKD09205.1"/>
    </source>
</evidence>
<proteinExistence type="predicted"/>
<evidence type="ECO:0000313" key="2">
    <source>
        <dbReference type="Proteomes" id="UP000309215"/>
    </source>
</evidence>
<dbReference type="GO" id="GO:0016491">
    <property type="term" value="F:oxidoreductase activity"/>
    <property type="evidence" value="ECO:0007669"/>
    <property type="project" value="UniProtKB-KW"/>
</dbReference>
<dbReference type="InterPro" id="IPR009078">
    <property type="entry name" value="Ferritin-like_SF"/>
</dbReference>
<keyword evidence="2" id="KW-1185">Reference proteome</keyword>